<dbReference type="GO" id="GO:0016740">
    <property type="term" value="F:transferase activity"/>
    <property type="evidence" value="ECO:0007669"/>
    <property type="project" value="UniProtKB-KW"/>
</dbReference>
<keyword evidence="3" id="KW-1185">Reference proteome</keyword>
<reference evidence="2 3" key="1">
    <citation type="submission" date="2018-07" db="EMBL/GenBank/DDBJ databases">
        <title>Diversity of Mesorhizobium strains in Brazil.</title>
        <authorList>
            <person name="Helene L.C.F."/>
            <person name="Dall'Agnol R."/>
            <person name="Delamuta J.R.M."/>
            <person name="Hungria M."/>
        </authorList>
    </citation>
    <scope>NUCLEOTIDE SEQUENCE [LARGE SCALE GENOMIC DNA]</scope>
    <source>
        <strain evidence="2 3">CNPSo 3140</strain>
    </source>
</reference>
<gene>
    <name evidence="2" type="ORF">DPM35_15710</name>
</gene>
<accession>A0A330GV61</accession>
<dbReference type="InterPro" id="IPR002654">
    <property type="entry name" value="Glyco_trans_25"/>
</dbReference>
<keyword evidence="2" id="KW-0808">Transferase</keyword>
<evidence type="ECO:0000313" key="2">
    <source>
        <dbReference type="EMBL" id="RAZ76157.1"/>
    </source>
</evidence>
<feature type="domain" description="Glycosyl transferase family 25" evidence="1">
    <location>
        <begin position="2"/>
        <end position="175"/>
    </location>
</feature>
<evidence type="ECO:0000313" key="3">
    <source>
        <dbReference type="Proteomes" id="UP000251956"/>
    </source>
</evidence>
<dbReference type="AlphaFoldDB" id="A0A330GV61"/>
<dbReference type="OrthoDB" id="259382at2"/>
<organism evidence="2 3">
    <name type="scientific">Mesorhizobium atlanticum</name>
    <dbReference type="NCBI Taxonomy" id="2233532"/>
    <lineage>
        <taxon>Bacteria</taxon>
        <taxon>Pseudomonadati</taxon>
        <taxon>Pseudomonadota</taxon>
        <taxon>Alphaproteobacteria</taxon>
        <taxon>Hyphomicrobiales</taxon>
        <taxon>Phyllobacteriaceae</taxon>
        <taxon>Mesorhizobium</taxon>
    </lineage>
</organism>
<sequence>MKCLVINLDRSTDRLAHVTAEFERAGMTFERVAAVDALARPDLASMPVRKRPVSGTRLTDGEIACLLSHRTCWSAIAAGDDAYVAIFEDDVVLSEKTGQLLGDRRWIPADTDIVKLETFFHRTVVGLNQVSAGHGFSASRLYGVHLGSAGYIVSRKAAGALLEATQEIRFPVDHVLFNPELETSPGKIVYQLWPALCAQEQFLGRERVRFPSLLKQNRQEQHALGEVRQKPRASVYDKVRREIRRLSLQIADLCRLRQWVIVPFAHGGKRIRRPHTQRRENAL</sequence>
<dbReference type="RefSeq" id="WP_112128173.1">
    <property type="nucleotide sequence ID" value="NZ_QMBQ01000004.1"/>
</dbReference>
<dbReference type="EMBL" id="QMBQ01000004">
    <property type="protein sequence ID" value="RAZ76157.1"/>
    <property type="molecule type" value="Genomic_DNA"/>
</dbReference>
<proteinExistence type="predicted"/>
<dbReference type="CDD" id="cd06532">
    <property type="entry name" value="Glyco_transf_25"/>
    <property type="match status" value="1"/>
</dbReference>
<dbReference type="Pfam" id="PF01755">
    <property type="entry name" value="Glyco_transf_25"/>
    <property type="match status" value="1"/>
</dbReference>
<comment type="caution">
    <text evidence="2">The sequence shown here is derived from an EMBL/GenBank/DDBJ whole genome shotgun (WGS) entry which is preliminary data.</text>
</comment>
<evidence type="ECO:0000259" key="1">
    <source>
        <dbReference type="Pfam" id="PF01755"/>
    </source>
</evidence>
<dbReference type="Proteomes" id="UP000251956">
    <property type="component" value="Unassembled WGS sequence"/>
</dbReference>
<protein>
    <submittedName>
        <fullName evidence="2">Glycosyl transferase</fullName>
    </submittedName>
</protein>
<name>A0A330GV61_9HYPH</name>